<feature type="transmembrane region" description="Helical" evidence="1">
    <location>
        <begin position="50"/>
        <end position="74"/>
    </location>
</feature>
<accession>A0A9X1MPU2</accession>
<dbReference type="RefSeq" id="WP_230222970.1">
    <property type="nucleotide sequence ID" value="NZ_JAJKFT010000010.1"/>
</dbReference>
<evidence type="ECO:0000313" key="3">
    <source>
        <dbReference type="Proteomes" id="UP001139103"/>
    </source>
</evidence>
<organism evidence="2 3">
    <name type="scientific">Blastopirellula sediminis</name>
    <dbReference type="NCBI Taxonomy" id="2894196"/>
    <lineage>
        <taxon>Bacteria</taxon>
        <taxon>Pseudomonadati</taxon>
        <taxon>Planctomycetota</taxon>
        <taxon>Planctomycetia</taxon>
        <taxon>Pirellulales</taxon>
        <taxon>Pirellulaceae</taxon>
        <taxon>Blastopirellula</taxon>
    </lineage>
</organism>
<evidence type="ECO:0000313" key="2">
    <source>
        <dbReference type="EMBL" id="MCC9631203.1"/>
    </source>
</evidence>
<keyword evidence="3" id="KW-1185">Reference proteome</keyword>
<gene>
    <name evidence="2" type="ORF">LOC68_22655</name>
</gene>
<feature type="transmembrane region" description="Helical" evidence="1">
    <location>
        <begin position="20"/>
        <end position="38"/>
    </location>
</feature>
<dbReference type="AlphaFoldDB" id="A0A9X1MPU2"/>
<dbReference type="Proteomes" id="UP001139103">
    <property type="component" value="Unassembled WGS sequence"/>
</dbReference>
<name>A0A9X1MPU2_9BACT</name>
<keyword evidence="1" id="KW-1133">Transmembrane helix</keyword>
<keyword evidence="1" id="KW-0812">Transmembrane</keyword>
<dbReference type="EMBL" id="JAJKFT010000010">
    <property type="protein sequence ID" value="MCC9631203.1"/>
    <property type="molecule type" value="Genomic_DNA"/>
</dbReference>
<protein>
    <submittedName>
        <fullName evidence="2">Uncharacterized protein</fullName>
    </submittedName>
</protein>
<proteinExistence type="predicted"/>
<evidence type="ECO:0000256" key="1">
    <source>
        <dbReference type="SAM" id="Phobius"/>
    </source>
</evidence>
<feature type="transmembrane region" description="Helical" evidence="1">
    <location>
        <begin position="133"/>
        <end position="152"/>
    </location>
</feature>
<keyword evidence="1" id="KW-0472">Membrane</keyword>
<comment type="caution">
    <text evidence="2">The sequence shown here is derived from an EMBL/GenBank/DDBJ whole genome shotgun (WGS) entry which is preliminary data.</text>
</comment>
<sequence length="231" mass="25709">MSPDDANNNEHRPQFRLRHLLIVTAIAAGVIAISAPLLRDFDRQRWMMIAATGVGFSAGALAVGLFGLIPRYYAQKRAGTLLLELRDRASLTKSLGFSGFMSLMTIFNVGIVLFYILLPSPPQAGRAFLAKSPFLPGVFAFVAAMCVFHAIWPPPHPRLHENGFVWGPVFIPWEKLSIARWDRLYPDVLQVGTYFAYRIKVAPHLREQVEAILRTHAAGFIQSPGTSHSKD</sequence>
<feature type="transmembrane region" description="Helical" evidence="1">
    <location>
        <begin position="95"/>
        <end position="118"/>
    </location>
</feature>
<reference evidence="2" key="1">
    <citation type="submission" date="2021-11" db="EMBL/GenBank/DDBJ databases">
        <title>Genome sequence.</title>
        <authorList>
            <person name="Sun Q."/>
        </authorList>
    </citation>
    <scope>NUCLEOTIDE SEQUENCE</scope>
    <source>
        <strain evidence="2">JC732</strain>
    </source>
</reference>